<protein>
    <submittedName>
        <fullName evidence="1">Uncharacterized protein</fullName>
    </submittedName>
</protein>
<dbReference type="OrthoDB" id="3059243at2759"/>
<sequence length="180" mass="20115">MQAKRSDFSSKGAFYLTDRFRTAGQYVCNRVDHEEDAIIIEYKWTPAALANQVYEWPSKTPDWKDFCGVNLGDHYTAEGTNKGKSLKELQKWRDEILEHRVMISGPMGLKETTDAKLTDNFWQYALLDQEVADGCTEIELVKIHDPIPCSKFPAGHIGPTDTQGPSAGFSAAVKASLGIK</sequence>
<proteinExistence type="predicted"/>
<evidence type="ECO:0000313" key="2">
    <source>
        <dbReference type="Proteomes" id="UP000799118"/>
    </source>
</evidence>
<keyword evidence="2" id="KW-1185">Reference proteome</keyword>
<dbReference type="AlphaFoldDB" id="A0A6A4HLU3"/>
<accession>A0A6A4HLU3</accession>
<gene>
    <name evidence="1" type="ORF">BT96DRAFT_36676</name>
</gene>
<dbReference type="EMBL" id="ML769484">
    <property type="protein sequence ID" value="KAE9398368.1"/>
    <property type="molecule type" value="Genomic_DNA"/>
</dbReference>
<dbReference type="Proteomes" id="UP000799118">
    <property type="component" value="Unassembled WGS sequence"/>
</dbReference>
<organism evidence="1 2">
    <name type="scientific">Gymnopus androsaceus JB14</name>
    <dbReference type="NCBI Taxonomy" id="1447944"/>
    <lineage>
        <taxon>Eukaryota</taxon>
        <taxon>Fungi</taxon>
        <taxon>Dikarya</taxon>
        <taxon>Basidiomycota</taxon>
        <taxon>Agaricomycotina</taxon>
        <taxon>Agaricomycetes</taxon>
        <taxon>Agaricomycetidae</taxon>
        <taxon>Agaricales</taxon>
        <taxon>Marasmiineae</taxon>
        <taxon>Omphalotaceae</taxon>
        <taxon>Gymnopus</taxon>
    </lineage>
</organism>
<evidence type="ECO:0000313" key="1">
    <source>
        <dbReference type="EMBL" id="KAE9398368.1"/>
    </source>
</evidence>
<name>A0A6A4HLU3_9AGAR</name>
<reference evidence="1" key="1">
    <citation type="journal article" date="2019" name="Environ. Microbiol.">
        <title>Fungal ecological strategies reflected in gene transcription - a case study of two litter decomposers.</title>
        <authorList>
            <person name="Barbi F."/>
            <person name="Kohler A."/>
            <person name="Barry K."/>
            <person name="Baskaran P."/>
            <person name="Daum C."/>
            <person name="Fauchery L."/>
            <person name="Ihrmark K."/>
            <person name="Kuo A."/>
            <person name="LaButti K."/>
            <person name="Lipzen A."/>
            <person name="Morin E."/>
            <person name="Grigoriev I.V."/>
            <person name="Henrissat B."/>
            <person name="Lindahl B."/>
            <person name="Martin F."/>
        </authorList>
    </citation>
    <scope>NUCLEOTIDE SEQUENCE</scope>
    <source>
        <strain evidence="1">JB14</strain>
    </source>
</reference>